<keyword evidence="1" id="KW-0812">Transmembrane</keyword>
<protein>
    <submittedName>
        <fullName evidence="2">Uncharacterized protein</fullName>
    </submittedName>
</protein>
<name>A0AA37MBE7_9HYPH</name>
<evidence type="ECO:0000256" key="1">
    <source>
        <dbReference type="SAM" id="Phobius"/>
    </source>
</evidence>
<reference evidence="2" key="1">
    <citation type="journal article" date="2016" name="Front. Microbiol.">
        <title>Genome Sequence of the Piezophilic, Mesophilic Sulfate-Reducing Bacterium Desulfovibrio indicus J2T.</title>
        <authorList>
            <person name="Cao J."/>
            <person name="Maignien L."/>
            <person name="Shao Z."/>
            <person name="Alain K."/>
            <person name="Jebbar M."/>
        </authorList>
    </citation>
    <scope>NUCLEOTIDE SEQUENCE</scope>
    <source>
        <strain evidence="2">NBRC 103626</strain>
    </source>
</reference>
<comment type="caution">
    <text evidence="2">The sequence shown here is derived from an EMBL/GenBank/DDBJ whole genome shotgun (WGS) entry which is preliminary data.</text>
</comment>
<dbReference type="RefSeq" id="WP_238303662.1">
    <property type="nucleotide sequence ID" value="NZ_BPQM01000070.1"/>
</dbReference>
<evidence type="ECO:0000313" key="3">
    <source>
        <dbReference type="Proteomes" id="UP001055108"/>
    </source>
</evidence>
<dbReference type="AlphaFoldDB" id="A0AA37MBE7"/>
<keyword evidence="3" id="KW-1185">Reference proteome</keyword>
<proteinExistence type="predicted"/>
<evidence type="ECO:0000313" key="2">
    <source>
        <dbReference type="EMBL" id="GJD79757.1"/>
    </source>
</evidence>
<reference evidence="2" key="2">
    <citation type="submission" date="2021-08" db="EMBL/GenBank/DDBJ databases">
        <authorList>
            <person name="Tani A."/>
            <person name="Ola A."/>
            <person name="Ogura Y."/>
            <person name="Katsura K."/>
            <person name="Hayashi T."/>
        </authorList>
    </citation>
    <scope>NUCLEOTIDE SEQUENCE</scope>
    <source>
        <strain evidence="2">NBRC 103626</strain>
    </source>
</reference>
<keyword evidence="1" id="KW-1133">Transmembrane helix</keyword>
<organism evidence="2 3">
    <name type="scientific">Methylobacterium gregans</name>
    <dbReference type="NCBI Taxonomy" id="374424"/>
    <lineage>
        <taxon>Bacteria</taxon>
        <taxon>Pseudomonadati</taxon>
        <taxon>Pseudomonadota</taxon>
        <taxon>Alphaproteobacteria</taxon>
        <taxon>Hyphomicrobiales</taxon>
        <taxon>Methylobacteriaceae</taxon>
        <taxon>Methylobacterium</taxon>
    </lineage>
</organism>
<dbReference type="EMBL" id="BPQM01000070">
    <property type="protein sequence ID" value="GJD79757.1"/>
    <property type="molecule type" value="Genomic_DNA"/>
</dbReference>
<keyword evidence="1" id="KW-0472">Membrane</keyword>
<feature type="transmembrane region" description="Helical" evidence="1">
    <location>
        <begin position="27"/>
        <end position="50"/>
    </location>
</feature>
<sequence length="76" mass="8163">MVLLYASAAWFGGILTAAVLWPACGAVLAVAAAPFGASALTAGTAMLVYLHRTRRRRARRPAGRAAQARYRWHPAR</sequence>
<accession>A0AA37MBE7</accession>
<gene>
    <name evidence="2" type="ORF">NBEOAGPD_2986</name>
</gene>
<dbReference type="Proteomes" id="UP001055108">
    <property type="component" value="Unassembled WGS sequence"/>
</dbReference>